<sequence length="181" mass="20520">MTDEESIDLIASKIHLLQRSQFINLPLLPLLLLSDFNSSSIQNNLSTSKNYANPPPTPLPPTSFTMNSNKDVEKNKSSLRNSNHTNDWSRLNNISDTKERSFFRCLLMSYWCPRPINGAQMLLEELKYSYCFSTGIDNLDNLLNGGLRTSEITEIIGKSSCGKTQVSCDCMFVFVFLKYSE</sequence>
<organism evidence="5">
    <name type="scientific">Schistosoma haematobium</name>
    <name type="common">Blood fluke</name>
    <dbReference type="NCBI Taxonomy" id="6185"/>
    <lineage>
        <taxon>Eukaryota</taxon>
        <taxon>Metazoa</taxon>
        <taxon>Spiralia</taxon>
        <taxon>Lophotrochozoa</taxon>
        <taxon>Platyhelminthes</taxon>
        <taxon>Trematoda</taxon>
        <taxon>Digenea</taxon>
        <taxon>Strigeidida</taxon>
        <taxon>Schistosomatoidea</taxon>
        <taxon>Schistosomatidae</taxon>
        <taxon>Schistosoma</taxon>
    </lineage>
</organism>
<dbReference type="GO" id="GO:0000724">
    <property type="term" value="P:double-strand break repair via homologous recombination"/>
    <property type="evidence" value="ECO:0007669"/>
    <property type="project" value="TreeGrafter"/>
</dbReference>
<evidence type="ECO:0000313" key="5">
    <source>
        <dbReference type="EMBL" id="KGB41615.1"/>
    </source>
</evidence>
<proteinExistence type="predicted"/>
<dbReference type="GO" id="GO:0000723">
    <property type="term" value="P:telomere maintenance"/>
    <property type="evidence" value="ECO:0007669"/>
    <property type="project" value="TreeGrafter"/>
</dbReference>
<dbReference type="SUPFAM" id="SSF52540">
    <property type="entry name" value="P-loop containing nucleoside triphosphate hydrolases"/>
    <property type="match status" value="1"/>
</dbReference>
<dbReference type="STRING" id="6185.A0A095A2T8"/>
<dbReference type="Pfam" id="PF08423">
    <property type="entry name" value="Rad51"/>
    <property type="match status" value="1"/>
</dbReference>
<dbReference type="EMBL" id="KL252000">
    <property type="protein sequence ID" value="KGB41615.1"/>
    <property type="molecule type" value="Genomic_DNA"/>
</dbReference>
<dbReference type="PANTHER" id="PTHR46457">
    <property type="entry name" value="DNA REPAIR PROTEIN RAD51 HOMOLOG 4"/>
    <property type="match status" value="1"/>
</dbReference>
<evidence type="ECO:0000256" key="2">
    <source>
        <dbReference type="ARBA" id="ARBA00023242"/>
    </source>
</evidence>
<dbReference type="AlphaFoldDB" id="A0A095A2T8"/>
<dbReference type="GO" id="GO:0005657">
    <property type="term" value="C:replication fork"/>
    <property type="evidence" value="ECO:0007669"/>
    <property type="project" value="TreeGrafter"/>
</dbReference>
<feature type="region of interest" description="Disordered" evidence="3">
    <location>
        <begin position="46"/>
        <end position="83"/>
    </location>
</feature>
<accession>A0A095A2T8</accession>
<dbReference type="GO" id="GO:0008094">
    <property type="term" value="F:ATP-dependent activity, acting on DNA"/>
    <property type="evidence" value="ECO:0007669"/>
    <property type="project" value="TreeGrafter"/>
</dbReference>
<dbReference type="GO" id="GO:0033063">
    <property type="term" value="C:Rad51B-Rad51C-Rad51D-XRCC2 complex"/>
    <property type="evidence" value="ECO:0007669"/>
    <property type="project" value="TreeGrafter"/>
</dbReference>
<dbReference type="InterPro" id="IPR027417">
    <property type="entry name" value="P-loop_NTPase"/>
</dbReference>
<dbReference type="GO" id="GO:0000400">
    <property type="term" value="F:four-way junction DNA binding"/>
    <property type="evidence" value="ECO:0007669"/>
    <property type="project" value="TreeGrafter"/>
</dbReference>
<keyword evidence="2" id="KW-0539">Nucleus</keyword>
<dbReference type="PANTHER" id="PTHR46457:SF1">
    <property type="entry name" value="DNA REPAIR PROTEIN RAD51 HOMOLOG 4"/>
    <property type="match status" value="1"/>
</dbReference>
<reference evidence="5" key="1">
    <citation type="journal article" date="2012" name="Nat. Genet.">
        <title>Whole-genome sequence of Schistosoma haematobium.</title>
        <authorList>
            <person name="Young N.D."/>
            <person name="Jex A.R."/>
            <person name="Li B."/>
            <person name="Liu S."/>
            <person name="Yang L."/>
            <person name="Xiong Z."/>
            <person name="Li Y."/>
            <person name="Cantacessi C."/>
            <person name="Hall R.S."/>
            <person name="Xu X."/>
            <person name="Chen F."/>
            <person name="Wu X."/>
            <person name="Zerlotini A."/>
            <person name="Oliveira G."/>
            <person name="Hofmann A."/>
            <person name="Zhang G."/>
            <person name="Fang X."/>
            <person name="Kang Y."/>
            <person name="Campbell B.E."/>
            <person name="Loukas A."/>
            <person name="Ranganathan S."/>
            <person name="Rollinson D."/>
            <person name="Rinaldi G."/>
            <person name="Brindley P.J."/>
            <person name="Yang H."/>
            <person name="Wang J."/>
            <person name="Wang J."/>
            <person name="Gasser R.B."/>
        </authorList>
    </citation>
    <scope>NUCLEOTIDE SEQUENCE [LARGE SCALE GENOMIC DNA]</scope>
</reference>
<dbReference type="GO" id="GO:0003697">
    <property type="term" value="F:single-stranded DNA binding"/>
    <property type="evidence" value="ECO:0007669"/>
    <property type="project" value="TreeGrafter"/>
</dbReference>
<evidence type="ECO:0000259" key="4">
    <source>
        <dbReference type="Pfam" id="PF08423"/>
    </source>
</evidence>
<protein>
    <recommendedName>
        <fullName evidence="4">Rad51-like C-terminal domain-containing protein</fullName>
    </recommendedName>
</protein>
<evidence type="ECO:0000256" key="1">
    <source>
        <dbReference type="ARBA" id="ARBA00004123"/>
    </source>
</evidence>
<gene>
    <name evidence="5" type="ORF">MS3_10156</name>
</gene>
<feature type="domain" description="Rad51-like C-terminal" evidence="4">
    <location>
        <begin position="131"/>
        <end position="168"/>
    </location>
</feature>
<dbReference type="GO" id="GO:0042148">
    <property type="term" value="P:DNA strand invasion"/>
    <property type="evidence" value="ECO:0007669"/>
    <property type="project" value="TreeGrafter"/>
</dbReference>
<dbReference type="GO" id="GO:0007131">
    <property type="term" value="P:reciprocal meiotic recombination"/>
    <property type="evidence" value="ECO:0007669"/>
    <property type="project" value="TreeGrafter"/>
</dbReference>
<dbReference type="Gene3D" id="3.40.50.300">
    <property type="entry name" value="P-loop containing nucleotide triphosphate hydrolases"/>
    <property type="match status" value="1"/>
</dbReference>
<evidence type="ECO:0000256" key="3">
    <source>
        <dbReference type="SAM" id="MobiDB-lite"/>
    </source>
</evidence>
<dbReference type="InterPro" id="IPR013632">
    <property type="entry name" value="Rad51_C"/>
</dbReference>
<dbReference type="InterPro" id="IPR051988">
    <property type="entry name" value="HRR_RAD51_Paralog"/>
</dbReference>
<comment type="subcellular location">
    <subcellularLocation>
        <location evidence="1">Nucleus</location>
    </subcellularLocation>
</comment>
<dbReference type="GO" id="GO:0005815">
    <property type="term" value="C:microtubule organizing center"/>
    <property type="evidence" value="ECO:0007669"/>
    <property type="project" value="TreeGrafter"/>
</dbReference>
<name>A0A095A2T8_SCHHA</name>